<dbReference type="InterPro" id="IPR029491">
    <property type="entry name" value="Helicase_HTH"/>
</dbReference>
<dbReference type="AlphaFoldDB" id="A0A841PYQ0"/>
<proteinExistence type="predicted"/>
<dbReference type="InterPro" id="IPR008308">
    <property type="entry name" value="YpbB-like"/>
</dbReference>
<dbReference type="Proteomes" id="UP000581688">
    <property type="component" value="Unassembled WGS sequence"/>
</dbReference>
<dbReference type="RefSeq" id="WP_174495148.1">
    <property type="nucleotide sequence ID" value="NZ_CADDWK010000002.1"/>
</dbReference>
<reference evidence="2 3" key="1">
    <citation type="submission" date="2020-08" db="EMBL/GenBank/DDBJ databases">
        <title>Genomic Encyclopedia of Type Strains, Phase IV (KMG-IV): sequencing the most valuable type-strain genomes for metagenomic binning, comparative biology and taxonomic classification.</title>
        <authorList>
            <person name="Goeker M."/>
        </authorList>
    </citation>
    <scope>NUCLEOTIDE SEQUENCE [LARGE SCALE GENOMIC DNA]</scope>
    <source>
        <strain evidence="2 3">DSM 19612</strain>
    </source>
</reference>
<protein>
    <submittedName>
        <fullName evidence="2">Uncharacterized protein YpbB</fullName>
    </submittedName>
</protein>
<name>A0A841PYQ0_9BACI</name>
<evidence type="ECO:0000313" key="3">
    <source>
        <dbReference type="Proteomes" id="UP000581688"/>
    </source>
</evidence>
<feature type="domain" description="Helicase Helix-turn-helix" evidence="1">
    <location>
        <begin position="254"/>
        <end position="341"/>
    </location>
</feature>
<organism evidence="2 3">
    <name type="scientific">Salirhabdus euzebyi</name>
    <dbReference type="NCBI Taxonomy" id="394506"/>
    <lineage>
        <taxon>Bacteria</taxon>
        <taxon>Bacillati</taxon>
        <taxon>Bacillota</taxon>
        <taxon>Bacilli</taxon>
        <taxon>Bacillales</taxon>
        <taxon>Bacillaceae</taxon>
        <taxon>Salirhabdus</taxon>
    </lineage>
</organism>
<comment type="caution">
    <text evidence="2">The sequence shown here is derived from an EMBL/GenBank/DDBJ whole genome shotgun (WGS) entry which is preliminary data.</text>
</comment>
<keyword evidence="3" id="KW-1185">Reference proteome</keyword>
<gene>
    <name evidence="2" type="ORF">HNQ94_000616</name>
</gene>
<sequence length="358" mass="42190">MFHTILLDSFQKIQMERSDSAIFHLLTGKKSSQTVQDANTLNLKNYFGIYKTLKRKDFDKEILYLMKLGFIKSNPHNTTFITNKGITFLQHHMENNKGLHWLSGYHLHQMAPVFWSRIQLFIQTASNVTRGNNRFVPIVDQELTIQWMKQFFVQYKGQLDVIFNDMYEELCNLLSKQPSQQASIFVSQLTGFNKIGLSKFQTADRFQMTKHDVEMYTQSTLHFMMNQIYEKKGQYKRLLDFIPNDFHKLPLTESAKQTLRFLNSGIPLNTIAKKRRLKLNTVLDHVIEIAFVDPRFPIRKYVSEEVEQQILEVTEKLDTKRLKTIKEHLPEHVDYFAIRLVHAIHFRSSNPTKELPTI</sequence>
<evidence type="ECO:0000259" key="1">
    <source>
        <dbReference type="Pfam" id="PF14493"/>
    </source>
</evidence>
<dbReference type="EMBL" id="JACHGH010000002">
    <property type="protein sequence ID" value="MBB6452171.1"/>
    <property type="molecule type" value="Genomic_DNA"/>
</dbReference>
<dbReference type="Pfam" id="PF14493">
    <property type="entry name" value="HTH_40"/>
    <property type="match status" value="1"/>
</dbReference>
<dbReference type="Gene3D" id="1.10.10.1390">
    <property type="entry name" value="ATP-dependent DNA helicase RecQ"/>
    <property type="match status" value="1"/>
</dbReference>
<accession>A0A841PYQ0</accession>
<evidence type="ECO:0000313" key="2">
    <source>
        <dbReference type="EMBL" id="MBB6452171.1"/>
    </source>
</evidence>
<dbReference type="PIRSF" id="PIRSF021350">
    <property type="entry name" value="UCP021350"/>
    <property type="match status" value="1"/>
</dbReference>